<dbReference type="Pfam" id="PF10408">
    <property type="entry name" value="Ufd2P_core"/>
    <property type="match status" value="1"/>
</dbReference>
<dbReference type="KEGG" id="pmrn:116948125"/>
<keyword evidence="7" id="KW-0808">Transferase</keyword>
<feature type="compositionally biased region" description="Low complexity" evidence="12">
    <location>
        <begin position="1078"/>
        <end position="1100"/>
    </location>
</feature>
<dbReference type="SUPFAM" id="SSF57850">
    <property type="entry name" value="RING/U-box"/>
    <property type="match status" value="1"/>
</dbReference>
<evidence type="ECO:0000256" key="5">
    <source>
        <dbReference type="ARBA" id="ARBA00012483"/>
    </source>
</evidence>
<dbReference type="PANTHER" id="PTHR13931">
    <property type="entry name" value="UBIQUITINATION FACTOR E4"/>
    <property type="match status" value="1"/>
</dbReference>
<keyword evidence="6" id="KW-0963">Cytoplasm</keyword>
<feature type="compositionally biased region" description="Low complexity" evidence="12">
    <location>
        <begin position="45"/>
        <end position="57"/>
    </location>
</feature>
<dbReference type="InterPro" id="IPR045132">
    <property type="entry name" value="UBE4"/>
</dbReference>
<dbReference type="SMART" id="SM00504">
    <property type="entry name" value="Ubox"/>
    <property type="match status" value="1"/>
</dbReference>
<name>A0AAJ7TM43_PETMA</name>
<dbReference type="Proteomes" id="UP001318040">
    <property type="component" value="Chromosome 32"/>
</dbReference>
<evidence type="ECO:0000256" key="6">
    <source>
        <dbReference type="ARBA" id="ARBA00022490"/>
    </source>
</evidence>
<dbReference type="GO" id="GO:0000151">
    <property type="term" value="C:ubiquitin ligase complex"/>
    <property type="evidence" value="ECO:0007669"/>
    <property type="project" value="InterPro"/>
</dbReference>
<dbReference type="InterPro" id="IPR003613">
    <property type="entry name" value="Ubox_domain"/>
</dbReference>
<proteinExistence type="inferred from homology"/>
<accession>A0AAJ7TM43</accession>
<gene>
    <name evidence="15" type="primary">UBE4A</name>
</gene>
<evidence type="ECO:0000256" key="7">
    <source>
        <dbReference type="ARBA" id="ARBA00022679"/>
    </source>
</evidence>
<evidence type="ECO:0000256" key="12">
    <source>
        <dbReference type="SAM" id="MobiDB-lite"/>
    </source>
</evidence>
<dbReference type="CDD" id="cd16657">
    <property type="entry name" value="RING-Ubox_UBE4A"/>
    <property type="match status" value="1"/>
</dbReference>
<organism evidence="14 15">
    <name type="scientific">Petromyzon marinus</name>
    <name type="common">Sea lamprey</name>
    <dbReference type="NCBI Taxonomy" id="7757"/>
    <lineage>
        <taxon>Eukaryota</taxon>
        <taxon>Metazoa</taxon>
        <taxon>Chordata</taxon>
        <taxon>Craniata</taxon>
        <taxon>Vertebrata</taxon>
        <taxon>Cyclostomata</taxon>
        <taxon>Hyperoartia</taxon>
        <taxon>Petromyzontiformes</taxon>
        <taxon>Petromyzontidae</taxon>
        <taxon>Petromyzon</taxon>
    </lineage>
</organism>
<dbReference type="RefSeq" id="XP_032820404.1">
    <property type="nucleotide sequence ID" value="XM_032964513.1"/>
</dbReference>
<dbReference type="PANTHER" id="PTHR13931:SF16">
    <property type="entry name" value="UBIQUITIN CONJUGATION FACTOR E4 A"/>
    <property type="match status" value="1"/>
</dbReference>
<evidence type="ECO:0000256" key="3">
    <source>
        <dbReference type="ARBA" id="ARBA00004906"/>
    </source>
</evidence>
<comment type="subcellular location">
    <subcellularLocation>
        <location evidence="2">Cytoplasm</location>
    </subcellularLocation>
</comment>
<protein>
    <recommendedName>
        <fullName evidence="11">Ubiquitin conjugation factor E4 A</fullName>
        <ecNumber evidence="5">2.3.2.27</ecNumber>
    </recommendedName>
</protein>
<dbReference type="Pfam" id="PF04564">
    <property type="entry name" value="U-box"/>
    <property type="match status" value="1"/>
</dbReference>
<dbReference type="FunFam" id="3.30.40.10:FF:000055">
    <property type="entry name" value="Ubiquitin conjugation factor e4 a"/>
    <property type="match status" value="1"/>
</dbReference>
<evidence type="ECO:0000256" key="2">
    <source>
        <dbReference type="ARBA" id="ARBA00004496"/>
    </source>
</evidence>
<comment type="pathway">
    <text evidence="3">Protein modification; protein ubiquitination.</text>
</comment>
<evidence type="ECO:0000256" key="1">
    <source>
        <dbReference type="ARBA" id="ARBA00000900"/>
    </source>
</evidence>
<dbReference type="InterPro" id="IPR019474">
    <property type="entry name" value="Ub_conjug_fac_E4_core"/>
</dbReference>
<keyword evidence="8" id="KW-0833">Ubl conjugation pathway</keyword>
<evidence type="ECO:0000256" key="11">
    <source>
        <dbReference type="ARBA" id="ARBA00040077"/>
    </source>
</evidence>
<comment type="similarity">
    <text evidence="4">Belongs to the ubiquitin conjugation factor E4 family.</text>
</comment>
<dbReference type="Gene3D" id="3.30.40.10">
    <property type="entry name" value="Zinc/RING finger domain, C3HC4 (zinc finger)"/>
    <property type="match status" value="1"/>
</dbReference>
<dbReference type="GO" id="GO:0005737">
    <property type="term" value="C:cytoplasm"/>
    <property type="evidence" value="ECO:0007669"/>
    <property type="project" value="UniProtKB-SubCell"/>
</dbReference>
<evidence type="ECO:0000256" key="10">
    <source>
        <dbReference type="ARBA" id="ARBA00037624"/>
    </source>
</evidence>
<keyword evidence="9" id="KW-0007">Acetylation</keyword>
<evidence type="ECO:0000256" key="4">
    <source>
        <dbReference type="ARBA" id="ARBA00007434"/>
    </source>
</evidence>
<feature type="region of interest" description="Disordered" evidence="12">
    <location>
        <begin position="1076"/>
        <end position="1100"/>
    </location>
</feature>
<dbReference type="GO" id="GO:0036503">
    <property type="term" value="P:ERAD pathway"/>
    <property type="evidence" value="ECO:0007669"/>
    <property type="project" value="InterPro"/>
</dbReference>
<evidence type="ECO:0000313" key="14">
    <source>
        <dbReference type="Proteomes" id="UP001318040"/>
    </source>
</evidence>
<dbReference type="CTD" id="9354"/>
<dbReference type="GO" id="GO:0000209">
    <property type="term" value="P:protein polyubiquitination"/>
    <property type="evidence" value="ECO:0007669"/>
    <property type="project" value="TreeGrafter"/>
</dbReference>
<sequence>MNDRENNNISTNPFAALFGSVADAERFSAKQGQQHGDKIEDESPTEGFTESSSSSRSESADEETEDSVEACKRDFRNQQETCVHLNLNHMIQRVFLITLDSSEPSTRNSNGIPPCCVYLQETVAQPDAQDWLDMDNLEQALFTRLLLVNPDRHVVSMTAGQANFSAERDAGEHSVLHYLLACYRRAKIELAKVPEHLLSSVVQCRNLCVSNARTSLLTPEIYPDADTHAQLLELLADSASVTPGGALGEGAEFMQAVLSAMVTEGDSLEDAFWPALDVLRGQLDTTRLEGPALPRCLAALSAWVAHPEMAKVLMRHVAVADGQQGAQYDSTILGAVLRPSCLPLSPFAPPGPSGVGQQPYFSNPTRIGPHELHMQEANIHQLMAHLQEQMSLVLRTLMQNPETRHKLLSWLAGCLSANAGRRKLWASQMPALFHQGFSSDGMLLNLGGVLARLCRPFCRPHSPKLLSFDPTYCAAGSLESTARAARGVHMAGLEKETCLVPSDPGETVHLAESYNLLTEMLIMAQLTLSIGFHRLHGELVNLNRALHQLRAAWQDATTVGSPAAAGLQERFEHATSAYLSLKAALTEPQALGHFLAIQAATAELCVQYALGEGRPAEYRQVQFADEDDGEGSAGLVGSLLKYTPEFLVDNLADLLIFLRRFSEATLEETGDSLQDFLKLITLFMGSTHRMRNPHLRARLAEVLEAVMPRVEEATPPSGPPVPTLRREQAFTTYPHAAQLACALLNVFVDIEFTGDPHHFEQKFNYRRPMYPILRYMWGQDDYRASIKDMANQALQNIDATNAPLFLRFLNLLLNDAIFLLDEAIQYLSRIKVLQLERERGEWDGDEPAARRERENSLNMFGQLARFHNIMSNETIRTLAFLTQDIKALFVNPVLCDRVIAMLNHFLQHLAGPRMGALKVKDFSEFDFRPHQLVSDICTIYLNLGEKEAFCAAVPRDGRSYSPTLFAQTVRVLTRINKPSDMITAFVNLADKVKSLADQHQQEEETYADAPDEFLDPIMSTLMQDPVVLPSSRVTLDRCTIARHLLSDHTDPFNRSPLTMEQVKPDTELQDRIQEWLQQRRQQQQQQQEQQQEEQQPSGTS</sequence>
<feature type="region of interest" description="Disordered" evidence="12">
    <location>
        <begin position="25"/>
        <end position="69"/>
    </location>
</feature>
<evidence type="ECO:0000313" key="15">
    <source>
        <dbReference type="RefSeq" id="XP_032820404.1"/>
    </source>
</evidence>
<dbReference type="GeneID" id="116948125"/>
<evidence type="ECO:0000256" key="9">
    <source>
        <dbReference type="ARBA" id="ARBA00022990"/>
    </source>
</evidence>
<reference evidence="15" key="1">
    <citation type="submission" date="2025-08" db="UniProtKB">
        <authorList>
            <consortium name="RefSeq"/>
        </authorList>
    </citation>
    <scope>IDENTIFICATION</scope>
    <source>
        <tissue evidence="15">Sperm</tissue>
    </source>
</reference>
<feature type="domain" description="U-box" evidence="13">
    <location>
        <begin position="1008"/>
        <end position="1082"/>
    </location>
</feature>
<keyword evidence="14" id="KW-1185">Reference proteome</keyword>
<dbReference type="GO" id="GO:0034450">
    <property type="term" value="F:ubiquitin-ubiquitin ligase activity"/>
    <property type="evidence" value="ECO:0007669"/>
    <property type="project" value="InterPro"/>
</dbReference>
<dbReference type="GO" id="GO:0006511">
    <property type="term" value="P:ubiquitin-dependent protein catabolic process"/>
    <property type="evidence" value="ECO:0007669"/>
    <property type="project" value="InterPro"/>
</dbReference>
<comment type="catalytic activity">
    <reaction evidence="1">
        <text>S-ubiquitinyl-[E2 ubiquitin-conjugating enzyme]-L-cysteine + [acceptor protein]-L-lysine = [E2 ubiquitin-conjugating enzyme]-L-cysteine + N(6)-ubiquitinyl-[acceptor protein]-L-lysine.</text>
        <dbReference type="EC" id="2.3.2.27"/>
    </reaction>
</comment>
<comment type="function">
    <text evidence="10">Ubiquitin-protein ligase that probably functions as an E3 ligase in conjunction with specific E1 and E2 ligases. May also function as an E4 ligase mediating the assembly of polyubiquitin chains on substrates ubiquitinated by another E3 ubiquitin ligase. Mediates 'Lys-48'-linked polyubiquitination of substrates.</text>
</comment>
<dbReference type="InterPro" id="IPR013083">
    <property type="entry name" value="Znf_RING/FYVE/PHD"/>
</dbReference>
<evidence type="ECO:0000259" key="13">
    <source>
        <dbReference type="PROSITE" id="PS51698"/>
    </source>
</evidence>
<evidence type="ECO:0000256" key="8">
    <source>
        <dbReference type="ARBA" id="ARBA00022786"/>
    </source>
</evidence>
<dbReference type="EC" id="2.3.2.27" evidence="5"/>
<dbReference type="PROSITE" id="PS51698">
    <property type="entry name" value="U_BOX"/>
    <property type="match status" value="1"/>
</dbReference>
<dbReference type="AlphaFoldDB" id="A0AAJ7TM43"/>
<dbReference type="GO" id="GO:0005634">
    <property type="term" value="C:nucleus"/>
    <property type="evidence" value="ECO:0007669"/>
    <property type="project" value="TreeGrafter"/>
</dbReference>